<proteinExistence type="predicted"/>
<dbReference type="GO" id="GO:0016853">
    <property type="term" value="F:isomerase activity"/>
    <property type="evidence" value="ECO:0007669"/>
    <property type="project" value="UniProtKB-KW"/>
</dbReference>
<reference evidence="2 3" key="1">
    <citation type="submission" date="2024-09" db="EMBL/GenBank/DDBJ databases">
        <authorList>
            <person name="Sun Q."/>
            <person name="Mori K."/>
        </authorList>
    </citation>
    <scope>NUCLEOTIDE SEQUENCE [LARGE SCALE GENOMIC DNA]</scope>
    <source>
        <strain evidence="2 3">JCM 3307</strain>
    </source>
</reference>
<sequence length="186" mass="20024">MDSADVRRALDESLSLLAPIADDRWAAPAGGLDWTCLQTAEHIAHDLMAYATQLAARADERYLPLDLVLRAGTDPATVLQIVAASGHLLGLALDAAGPEATAWHWGPADRTGFAALGVNEILVHTWDIAQGLGLDWTPPTDLAAQVLARLFPHVEGADDLLWATGRRALPGRPRRAEWTVRAALKY</sequence>
<dbReference type="Proteomes" id="UP001589608">
    <property type="component" value="Unassembled WGS sequence"/>
</dbReference>
<accession>A0ABV5M1R7</accession>
<keyword evidence="3" id="KW-1185">Reference proteome</keyword>
<evidence type="ECO:0000313" key="2">
    <source>
        <dbReference type="EMBL" id="MFB9442757.1"/>
    </source>
</evidence>
<evidence type="ECO:0000313" key="3">
    <source>
        <dbReference type="Proteomes" id="UP001589608"/>
    </source>
</evidence>
<dbReference type="RefSeq" id="WP_223103069.1">
    <property type="nucleotide sequence ID" value="NZ_CP061913.1"/>
</dbReference>
<dbReference type="EMBL" id="JBHMCA010000018">
    <property type="protein sequence ID" value="MFB9442757.1"/>
    <property type="molecule type" value="Genomic_DNA"/>
</dbReference>
<organism evidence="2 3">
    <name type="scientific">Dactylosporangium vinaceum</name>
    <dbReference type="NCBI Taxonomy" id="53362"/>
    <lineage>
        <taxon>Bacteria</taxon>
        <taxon>Bacillati</taxon>
        <taxon>Actinomycetota</taxon>
        <taxon>Actinomycetes</taxon>
        <taxon>Micromonosporales</taxon>
        <taxon>Micromonosporaceae</taxon>
        <taxon>Dactylosporangium</taxon>
    </lineage>
</organism>
<dbReference type="InterPro" id="IPR024344">
    <property type="entry name" value="MDMPI_metal-binding"/>
</dbReference>
<evidence type="ECO:0000259" key="1">
    <source>
        <dbReference type="Pfam" id="PF11716"/>
    </source>
</evidence>
<name>A0ABV5M1R7_9ACTN</name>
<feature type="domain" description="Mycothiol-dependent maleylpyruvate isomerase metal-binding" evidence="1">
    <location>
        <begin position="6"/>
        <end position="129"/>
    </location>
</feature>
<gene>
    <name evidence="2" type="ORF">ACFFTR_06630</name>
</gene>
<dbReference type="Pfam" id="PF11716">
    <property type="entry name" value="MDMPI_N"/>
    <property type="match status" value="1"/>
</dbReference>
<protein>
    <submittedName>
        <fullName evidence="2">Maleylpyruvate isomerase N-terminal domain-containing protein</fullName>
    </submittedName>
</protein>
<dbReference type="InterPro" id="IPR034660">
    <property type="entry name" value="DinB/YfiT-like"/>
</dbReference>
<comment type="caution">
    <text evidence="2">The sequence shown here is derived from an EMBL/GenBank/DDBJ whole genome shotgun (WGS) entry which is preliminary data.</text>
</comment>
<keyword evidence="2" id="KW-0413">Isomerase</keyword>
<dbReference type="SUPFAM" id="SSF109854">
    <property type="entry name" value="DinB/YfiT-like putative metalloenzymes"/>
    <property type="match status" value="1"/>
</dbReference>